<feature type="chain" id="PRO_5001514816" evidence="1">
    <location>
        <begin position="20"/>
        <end position="153"/>
    </location>
</feature>
<keyword evidence="1" id="KW-0732">Signal</keyword>
<dbReference type="AlphaFoldDB" id="A0A023FC19"/>
<dbReference type="EMBL" id="GBBK01005380">
    <property type="protein sequence ID" value="JAC19102.1"/>
    <property type="molecule type" value="mRNA"/>
</dbReference>
<evidence type="ECO:0000313" key="2">
    <source>
        <dbReference type="EMBL" id="JAC19102.1"/>
    </source>
</evidence>
<proteinExistence type="evidence at transcript level"/>
<sequence>MQSLLAYALCTLVVAVASASRSHCERDIIGASFDYTPDVWQLIKPSNLQFHLMFVSAGRLNTEDYKCLTTLRTETVQHKAWQRKVFYNVCPNSTEPKKTSLEEYSDILGLRKLHIIKVERTRIPSLDCESICGTTSNNSLHMRAHVRNTCRNN</sequence>
<protein>
    <submittedName>
        <fullName evidence="2">Putative secreted protein</fullName>
    </submittedName>
</protein>
<organism evidence="2">
    <name type="scientific">Amblyomma cajennense</name>
    <name type="common">Cayenne tick</name>
    <name type="synonym">Acarus cajennensis</name>
    <dbReference type="NCBI Taxonomy" id="34607"/>
    <lineage>
        <taxon>Eukaryota</taxon>
        <taxon>Metazoa</taxon>
        <taxon>Ecdysozoa</taxon>
        <taxon>Arthropoda</taxon>
        <taxon>Chelicerata</taxon>
        <taxon>Arachnida</taxon>
        <taxon>Acari</taxon>
        <taxon>Parasitiformes</taxon>
        <taxon>Ixodida</taxon>
        <taxon>Ixodoidea</taxon>
        <taxon>Ixodidae</taxon>
        <taxon>Amblyomminae</taxon>
        <taxon>Amblyomma</taxon>
    </lineage>
</organism>
<name>A0A023FC19_AMBCJ</name>
<accession>A0A023FC19</accession>
<feature type="signal peptide" evidence="1">
    <location>
        <begin position="1"/>
        <end position="19"/>
    </location>
</feature>
<evidence type="ECO:0000256" key="1">
    <source>
        <dbReference type="SAM" id="SignalP"/>
    </source>
</evidence>
<reference evidence="2" key="1">
    <citation type="submission" date="2014-03" db="EMBL/GenBank/DDBJ databases">
        <title>The sialotranscriptome of Amblyomma triste, Amblyomma parvum and Amblyomma cajennense ticks, uncovered by 454-based RNA-seq.</title>
        <authorList>
            <person name="Garcia G.R."/>
            <person name="Gardinassi L.G."/>
            <person name="Ribeiro J.M."/>
            <person name="Anatriello E."/>
            <person name="Ferreira B.R."/>
            <person name="Moreira H.N."/>
            <person name="Mafra C."/>
            <person name="Olegario M.M."/>
            <person name="Szabo P.J."/>
            <person name="Miranda-Santos I.K."/>
            <person name="Maruyama S.R."/>
        </authorList>
    </citation>
    <scope>NUCLEOTIDE SEQUENCE</scope>
    <source>
        <strain evidence="2">Uberlandia</strain>
        <tissue evidence="2">Salivary glands</tissue>
    </source>
</reference>